<dbReference type="InterPro" id="IPR048519">
    <property type="entry name" value="Gfd2/YDR514C-like_C"/>
</dbReference>
<protein>
    <submittedName>
        <fullName evidence="4">Uncharacterized protein</fullName>
    </submittedName>
</protein>
<feature type="compositionally biased region" description="Low complexity" evidence="1">
    <location>
        <begin position="820"/>
        <end position="834"/>
    </location>
</feature>
<dbReference type="Pfam" id="PF21762">
    <property type="entry name" value="DEDDh_C"/>
    <property type="match status" value="1"/>
</dbReference>
<evidence type="ECO:0000259" key="3">
    <source>
        <dbReference type="Pfam" id="PF25995"/>
    </source>
</evidence>
<sequence>MGKKFHQYNDNRRAYYAAYYTDETTVTFNIEHGMEAFRRLETGLTRQMWGWRQRSAGQAASKAFIEALVTKTTSEDEDFMLSAEADFIFVSIDIEGGMDQWGIKEFGVAKLDTRDVVANTASTSADLIHGHNYALAKGHRRAFVFGDTTRVDSSHLAATIKDVCHIPDRKGLYGNETERRIVLVGHAIHNELMTMEAHGVKLDDIPAVVGILDTSDLGQGGSLESLLTSLGLPLPRNRQGKADSLHCAGNDAHYTLRALLAMLYIQYQLDPAPAGHVDILNQLARAPLPAWPSKKELEGDDWETYLPFVLPDPTALRYLSADPTTTLLTPRTTLSGYETYLVEQWTTSRSHPTSVITTYTGNPAHTIVVGVLSVPTDEKAWSPRLRVYFKALNQYFARRRETELGVLMVTNLPSFPSSLTVIPVPDGDVRKYRTSFFVAENLKRLGCSGRVGLALTPPTAPTVAKFLQLYKISERIDAEAAVIELVKLCQSALMLFGKLEIDYADGLLCDVTERAVTDWWVEIGSEQYNIEPHDGILGPTTVAGLLGLLLGAKNRLHAIGAPVGKDPFDVEGMKKGISQFQKSQRLPHPRSRRLDRRTLDRLHKATQKAAQQTSHWPTVPKVLRNTAAELSGKGGEMIVDAVSGRGGRVGIAEVETCEIERFGELVYGERGKWLWRGKAIKKHRGSGPQEEAQRRERLTSVSAGMGKGLVFRGDEQGGFTWTARRSVQDPVSAVEERDGFEGFSRTPEEASEDEDGNKFGVLNAAKSGLGKFRGAVGLKGHQSKLSVDEAQARQYSPTTPVDDAAAAGGKRRPLFKRAHSSPLSSPTSPRSPASVRGLGVVAEQRHGRVSNDLERSKTAEHPGHSGRPPFTKDTALARESLDVQPSYVNREQHHDSGDSGKHTASEQASSQPSQTVTADPSIAGSIYNGVDMDEVLPTGPETEKEIGSLLRRTLSYSQFVSVQQVEQRSDDAYPRHLSFSLAEESVLTWSSVTARSGLDDDDDDNEDNDDAFTQLAAQTLMSKVSTLLRLQLNDLNTTTAPWTATQLFSLETSLLHPADRDAQTLHDDLYAPHLDRVNALHGTSEGVLRRVREELEEGGKEIETLAAKLEYEVGELKGRIGDVGQGVTDYEKGVEGVEGRVGELELAAEEDGEGWLGMGGAGRCVVC</sequence>
<dbReference type="PANTHER" id="PTHR31011:SF2">
    <property type="entry name" value="PROTEIN STB2-RELATED"/>
    <property type="match status" value="1"/>
</dbReference>
<evidence type="ECO:0000313" key="5">
    <source>
        <dbReference type="Proteomes" id="UP000309340"/>
    </source>
</evidence>
<dbReference type="EMBL" id="NAJQ01001030">
    <property type="protein sequence ID" value="TKA62746.1"/>
    <property type="molecule type" value="Genomic_DNA"/>
</dbReference>
<dbReference type="AlphaFoldDB" id="A0A4U0WKF2"/>
<dbReference type="InterPro" id="IPR038919">
    <property type="entry name" value="STB2/STB2"/>
</dbReference>
<dbReference type="Proteomes" id="UP000309340">
    <property type="component" value="Unassembled WGS sequence"/>
</dbReference>
<dbReference type="InterPro" id="IPR059025">
    <property type="entry name" value="STB6_N"/>
</dbReference>
<dbReference type="STRING" id="329884.A0A4U0WKF2"/>
<evidence type="ECO:0000313" key="4">
    <source>
        <dbReference type="EMBL" id="TKA62746.1"/>
    </source>
</evidence>
<feature type="compositionally biased region" description="Basic and acidic residues" evidence="1">
    <location>
        <begin position="843"/>
        <end position="863"/>
    </location>
</feature>
<dbReference type="OrthoDB" id="19806at2759"/>
<reference evidence="4 5" key="1">
    <citation type="submission" date="2017-03" db="EMBL/GenBank/DDBJ databases">
        <title>Genomes of endolithic fungi from Antarctica.</title>
        <authorList>
            <person name="Coleine C."/>
            <person name="Masonjones S."/>
            <person name="Stajich J.E."/>
        </authorList>
    </citation>
    <scope>NUCLEOTIDE SEQUENCE [LARGE SCALE GENOMIC DNA]</scope>
    <source>
        <strain evidence="4 5">CCFEE 5184</strain>
    </source>
</reference>
<evidence type="ECO:0000259" key="2">
    <source>
        <dbReference type="Pfam" id="PF21762"/>
    </source>
</evidence>
<feature type="domain" description="STB6-like N-terminal" evidence="3">
    <location>
        <begin position="308"/>
        <end position="445"/>
    </location>
</feature>
<feature type="compositionally biased region" description="Basic and acidic residues" evidence="1">
    <location>
        <begin position="890"/>
        <end position="904"/>
    </location>
</feature>
<dbReference type="GO" id="GO:0070822">
    <property type="term" value="C:Sin3-type complex"/>
    <property type="evidence" value="ECO:0007669"/>
    <property type="project" value="TreeGrafter"/>
</dbReference>
<feature type="compositionally biased region" description="Basic residues" evidence="1">
    <location>
        <begin position="809"/>
        <end position="819"/>
    </location>
</feature>
<proteinExistence type="predicted"/>
<dbReference type="Pfam" id="PF25995">
    <property type="entry name" value="STB6_N"/>
    <property type="match status" value="1"/>
</dbReference>
<gene>
    <name evidence="4" type="ORF">B0A55_12714</name>
</gene>
<name>A0A4U0WKF2_9PEZI</name>
<feature type="region of interest" description="Disordered" evidence="1">
    <location>
        <begin position="726"/>
        <end position="758"/>
    </location>
</feature>
<feature type="region of interest" description="Disordered" evidence="1">
    <location>
        <begin position="789"/>
        <end position="872"/>
    </location>
</feature>
<feature type="compositionally biased region" description="Polar residues" evidence="1">
    <location>
        <begin position="905"/>
        <end position="918"/>
    </location>
</feature>
<evidence type="ECO:0000256" key="1">
    <source>
        <dbReference type="SAM" id="MobiDB-lite"/>
    </source>
</evidence>
<dbReference type="PANTHER" id="PTHR31011">
    <property type="entry name" value="PROTEIN STB2-RELATED"/>
    <property type="match status" value="1"/>
</dbReference>
<feature type="region of interest" description="Disordered" evidence="1">
    <location>
        <begin position="890"/>
        <end position="925"/>
    </location>
</feature>
<accession>A0A4U0WKF2</accession>
<keyword evidence="5" id="KW-1185">Reference proteome</keyword>
<organism evidence="4 5">
    <name type="scientific">Friedmanniomyces simplex</name>
    <dbReference type="NCBI Taxonomy" id="329884"/>
    <lineage>
        <taxon>Eukaryota</taxon>
        <taxon>Fungi</taxon>
        <taxon>Dikarya</taxon>
        <taxon>Ascomycota</taxon>
        <taxon>Pezizomycotina</taxon>
        <taxon>Dothideomycetes</taxon>
        <taxon>Dothideomycetidae</taxon>
        <taxon>Mycosphaerellales</taxon>
        <taxon>Teratosphaeriaceae</taxon>
        <taxon>Friedmanniomyces</taxon>
    </lineage>
</organism>
<feature type="domain" description="Gfd2/YDR514C-like C-terminal" evidence="2">
    <location>
        <begin position="88"/>
        <end position="262"/>
    </location>
</feature>
<comment type="caution">
    <text evidence="4">The sequence shown here is derived from an EMBL/GenBank/DDBJ whole genome shotgun (WGS) entry which is preliminary data.</text>
</comment>